<dbReference type="Gene3D" id="1.10.357.40">
    <property type="entry name" value="YbiA-like"/>
    <property type="match status" value="1"/>
</dbReference>
<dbReference type="EMBL" id="QLSZ01000003">
    <property type="protein sequence ID" value="RAR73755.1"/>
    <property type="molecule type" value="Genomic_DNA"/>
</dbReference>
<dbReference type="InterPro" id="IPR012816">
    <property type="entry name" value="NADAR"/>
</dbReference>
<evidence type="ECO:0000313" key="4">
    <source>
        <dbReference type="EMBL" id="RAR73755.1"/>
    </source>
</evidence>
<dbReference type="SUPFAM" id="SSF143990">
    <property type="entry name" value="YbiA-like"/>
    <property type="match status" value="1"/>
</dbReference>
<accession>A0A328YLQ5</accession>
<keyword evidence="5" id="KW-1185">Reference proteome</keyword>
<organism evidence="4 5">
    <name type="scientific">Flavobacterium aciduliphilum</name>
    <dbReference type="NCBI Taxonomy" id="1101402"/>
    <lineage>
        <taxon>Bacteria</taxon>
        <taxon>Pseudomonadati</taxon>
        <taxon>Bacteroidota</taxon>
        <taxon>Flavobacteriia</taxon>
        <taxon>Flavobacteriales</taxon>
        <taxon>Flavobacteriaceae</taxon>
        <taxon>Flavobacterium</taxon>
    </lineage>
</organism>
<dbReference type="AlphaFoldDB" id="A0A328YLQ5"/>
<proteinExistence type="predicted"/>
<reference evidence="4 5" key="1">
    <citation type="submission" date="2018-06" db="EMBL/GenBank/DDBJ databases">
        <title>Genomic Encyclopedia of Archaeal and Bacterial Type Strains, Phase II (KMG-II): from individual species to whole genera.</title>
        <authorList>
            <person name="Goeker M."/>
        </authorList>
    </citation>
    <scope>NUCLEOTIDE SEQUENCE [LARGE SCALE GENOMIC DNA]</scope>
    <source>
        <strain evidence="4 5">DSM 25663</strain>
    </source>
</reference>
<evidence type="ECO:0000313" key="5">
    <source>
        <dbReference type="Proteomes" id="UP000248840"/>
    </source>
</evidence>
<evidence type="ECO:0000256" key="1">
    <source>
        <dbReference type="ARBA" id="ARBA00000022"/>
    </source>
</evidence>
<evidence type="ECO:0000259" key="3">
    <source>
        <dbReference type="Pfam" id="PF08719"/>
    </source>
</evidence>
<gene>
    <name evidence="4" type="ORF">CLV55_10374</name>
</gene>
<dbReference type="RefSeq" id="WP_211306482.1">
    <property type="nucleotide sequence ID" value="NZ_QLSZ01000003.1"/>
</dbReference>
<name>A0A328YLQ5_9FLAO</name>
<dbReference type="CDD" id="cd15457">
    <property type="entry name" value="NADAR"/>
    <property type="match status" value="1"/>
</dbReference>
<sequence>MTHINLNHQTYSKKDCCWFLKVDTEWGGLSNMKGIIYPLLVNKRKILTSEALYQACRFPDFSEIQEDIIKQTSPMAAKMKSKPHRLKCTRADFEEEKIAIMYWCLRVKLACNPNGFGHLLKKTGNKPIVEVSHKDLFWGTKEDKNNPNIVVGANVLGQLLMELRSFYLDNQESKAYLTVAPLGIPNFKLFGEPIQAVVHPILLSQ</sequence>
<protein>
    <recommendedName>
        <fullName evidence="3">NADAR domain-containing protein</fullName>
    </recommendedName>
</protein>
<comment type="catalytic activity">
    <reaction evidence="2">
        <text>2,5-diamino-6-hydroxy-4-(5-phosphoribosylamino)-pyrimidine + H2O = 2,5,6-triamino-4-hydroxypyrimidine + D-ribose 5-phosphate</text>
        <dbReference type="Rhea" id="RHEA:23436"/>
        <dbReference type="ChEBI" id="CHEBI:15377"/>
        <dbReference type="ChEBI" id="CHEBI:58614"/>
        <dbReference type="ChEBI" id="CHEBI:78346"/>
        <dbReference type="ChEBI" id="CHEBI:137796"/>
    </reaction>
</comment>
<comment type="catalytic activity">
    <reaction evidence="1">
        <text>5-amino-6-(5-phospho-D-ribosylamino)uracil + H2O = 5,6-diaminouracil + D-ribose 5-phosphate</text>
        <dbReference type="Rhea" id="RHEA:55020"/>
        <dbReference type="ChEBI" id="CHEBI:15377"/>
        <dbReference type="ChEBI" id="CHEBI:46252"/>
        <dbReference type="ChEBI" id="CHEBI:58453"/>
        <dbReference type="ChEBI" id="CHEBI:78346"/>
    </reaction>
</comment>
<evidence type="ECO:0000256" key="2">
    <source>
        <dbReference type="ARBA" id="ARBA00000751"/>
    </source>
</evidence>
<dbReference type="Pfam" id="PF08719">
    <property type="entry name" value="NADAR"/>
    <property type="match status" value="1"/>
</dbReference>
<feature type="domain" description="NADAR" evidence="3">
    <location>
        <begin position="26"/>
        <end position="165"/>
    </location>
</feature>
<comment type="caution">
    <text evidence="4">The sequence shown here is derived from an EMBL/GenBank/DDBJ whole genome shotgun (WGS) entry which is preliminary data.</text>
</comment>
<dbReference type="Proteomes" id="UP000248840">
    <property type="component" value="Unassembled WGS sequence"/>
</dbReference>
<dbReference type="InterPro" id="IPR037238">
    <property type="entry name" value="YbiA-like_sf"/>
</dbReference>